<organism evidence="1 2">
    <name type="scientific">Penicillium polonicum</name>
    <dbReference type="NCBI Taxonomy" id="60169"/>
    <lineage>
        <taxon>Eukaryota</taxon>
        <taxon>Fungi</taxon>
        <taxon>Dikarya</taxon>
        <taxon>Ascomycota</taxon>
        <taxon>Pezizomycotina</taxon>
        <taxon>Eurotiomycetes</taxon>
        <taxon>Eurotiomycetidae</taxon>
        <taxon>Eurotiales</taxon>
        <taxon>Aspergillaceae</taxon>
        <taxon>Penicillium</taxon>
    </lineage>
</organism>
<name>A0A1V6NYV1_PENPO</name>
<proteinExistence type="predicted"/>
<dbReference type="OrthoDB" id="4358521at2759"/>
<evidence type="ECO:0000313" key="1">
    <source>
        <dbReference type="EMBL" id="OQD69506.1"/>
    </source>
</evidence>
<evidence type="ECO:0000313" key="2">
    <source>
        <dbReference type="Proteomes" id="UP000191408"/>
    </source>
</evidence>
<dbReference type="EMBL" id="MDYM01000002">
    <property type="protein sequence ID" value="OQD69506.1"/>
    <property type="molecule type" value="Genomic_DNA"/>
</dbReference>
<accession>A0A1V6NYV1</accession>
<keyword evidence="2" id="KW-1185">Reference proteome</keyword>
<sequence>MAQTLIVLVHNFHASNILQALEECIQTLVEEILTLEYDEDYGRAVEERIWDRVMANNTRPIATICDQHLEMLTLIRVRAAMRAETRERIMEEASFIMETLENILHQPYPHLLPLGTLLQGMEQRMQDLVAEMGEVCIEEQHDTHISNAIWGETGVSEED</sequence>
<dbReference type="Proteomes" id="UP000191408">
    <property type="component" value="Unassembled WGS sequence"/>
</dbReference>
<dbReference type="AlphaFoldDB" id="A0A1V6NYV1"/>
<reference evidence="2" key="1">
    <citation type="journal article" date="2017" name="Nat. Microbiol.">
        <title>Global analysis of biosynthetic gene clusters reveals vast potential of secondary metabolite production in Penicillium species.</title>
        <authorList>
            <person name="Nielsen J.C."/>
            <person name="Grijseels S."/>
            <person name="Prigent S."/>
            <person name="Ji B."/>
            <person name="Dainat J."/>
            <person name="Nielsen K.F."/>
            <person name="Frisvad J.C."/>
            <person name="Workman M."/>
            <person name="Nielsen J."/>
        </authorList>
    </citation>
    <scope>NUCLEOTIDE SEQUENCE [LARGE SCALE GENOMIC DNA]</scope>
    <source>
        <strain evidence="2">IBT 4502</strain>
    </source>
</reference>
<gene>
    <name evidence="1" type="ORF">PENPOL_c002G00194</name>
</gene>
<comment type="caution">
    <text evidence="1">The sequence shown here is derived from an EMBL/GenBank/DDBJ whole genome shotgun (WGS) entry which is preliminary data.</text>
</comment>
<protein>
    <submittedName>
        <fullName evidence="1">Uncharacterized protein</fullName>
    </submittedName>
</protein>